<dbReference type="PROSITE" id="PS52004">
    <property type="entry name" value="KS3_2"/>
    <property type="match status" value="1"/>
</dbReference>
<dbReference type="GO" id="GO:0016746">
    <property type="term" value="F:acyltransferase activity"/>
    <property type="evidence" value="ECO:0007669"/>
    <property type="project" value="InterPro"/>
</dbReference>
<dbReference type="Pfam" id="PF02801">
    <property type="entry name" value="Ketoacyl-synt_C"/>
    <property type="match status" value="1"/>
</dbReference>
<gene>
    <name evidence="2" type="ORF">IAC79_01505</name>
</gene>
<dbReference type="Gene3D" id="3.40.47.10">
    <property type="match status" value="1"/>
</dbReference>
<dbReference type="Pfam" id="PF00109">
    <property type="entry name" value="ketoacyl-synt"/>
    <property type="match status" value="1"/>
</dbReference>
<evidence type="ECO:0000259" key="1">
    <source>
        <dbReference type="PROSITE" id="PS52004"/>
    </source>
</evidence>
<dbReference type="PANTHER" id="PTHR43074">
    <property type="entry name" value="OMEGA-3 POLYUNSATURATED FATTY ACID SYNTHASE PFAB-RELATED"/>
    <property type="match status" value="1"/>
</dbReference>
<dbReference type="InterPro" id="IPR020841">
    <property type="entry name" value="PKS_Beta-ketoAc_synthase_dom"/>
</dbReference>
<organism evidence="2 3">
    <name type="scientific">Candidatus Spyradenecus faecavium</name>
    <dbReference type="NCBI Taxonomy" id="2840947"/>
    <lineage>
        <taxon>Bacteria</taxon>
        <taxon>Pseudomonadati</taxon>
        <taxon>Lentisphaerota</taxon>
        <taxon>Lentisphaeria</taxon>
        <taxon>Lentisphaerales</taxon>
        <taxon>Lentisphaeraceae</taxon>
        <taxon>Lentisphaeraceae incertae sedis</taxon>
        <taxon>Candidatus Spyradenecus</taxon>
    </lineage>
</organism>
<dbReference type="SUPFAM" id="SSF53901">
    <property type="entry name" value="Thiolase-like"/>
    <property type="match status" value="1"/>
</dbReference>
<reference evidence="2" key="1">
    <citation type="submission" date="2020-10" db="EMBL/GenBank/DDBJ databases">
        <authorList>
            <person name="Gilroy R."/>
        </authorList>
    </citation>
    <scope>NUCLEOTIDE SEQUENCE</scope>
    <source>
        <strain evidence="2">35461</strain>
    </source>
</reference>
<sequence length="229" mass="24772">QPPIPPVQLVGEAALTPFSRHRRIAPFTDNADGTLPGEGGAAFVLRRLSDARREGTRPYARLHGSAVVAGLPPEDGGLQESLRRALHRALRRLPNGFRDIDYWEMNASAIPEEDVAEKDVLKLMTHNRGAHIPLVALGSAKTAFGHTFTAAGALGVLKGVLAVAHRVLPPSVTPVDDSFSLCLEENQPCYWVQEARPWIAASTRKRRLAVSTLSRLGRAGAATLEEITE</sequence>
<dbReference type="EMBL" id="DVOR01000049">
    <property type="protein sequence ID" value="HIV08776.1"/>
    <property type="molecule type" value="Genomic_DNA"/>
</dbReference>
<evidence type="ECO:0000313" key="3">
    <source>
        <dbReference type="Proteomes" id="UP000886845"/>
    </source>
</evidence>
<feature type="non-terminal residue" evidence="2">
    <location>
        <position position="1"/>
    </location>
</feature>
<name>A0A9D1NLD0_9BACT</name>
<dbReference type="InterPro" id="IPR052568">
    <property type="entry name" value="PKS-FAS_Synthase"/>
</dbReference>
<dbReference type="InterPro" id="IPR014031">
    <property type="entry name" value="Ketoacyl_synth_C"/>
</dbReference>
<dbReference type="Proteomes" id="UP000886845">
    <property type="component" value="Unassembled WGS sequence"/>
</dbReference>
<dbReference type="InterPro" id="IPR014030">
    <property type="entry name" value="Ketoacyl_synth_N"/>
</dbReference>
<proteinExistence type="predicted"/>
<evidence type="ECO:0000313" key="2">
    <source>
        <dbReference type="EMBL" id="HIV08776.1"/>
    </source>
</evidence>
<comment type="caution">
    <text evidence="2">The sequence shown here is derived from an EMBL/GenBank/DDBJ whole genome shotgun (WGS) entry which is preliminary data.</text>
</comment>
<dbReference type="AlphaFoldDB" id="A0A9D1NLD0"/>
<protein>
    <recommendedName>
        <fullName evidence="1">Ketosynthase family 3 (KS3) domain-containing protein</fullName>
    </recommendedName>
</protein>
<feature type="domain" description="Ketosynthase family 3 (KS3)" evidence="1">
    <location>
        <begin position="1"/>
        <end position="226"/>
    </location>
</feature>
<dbReference type="InterPro" id="IPR016039">
    <property type="entry name" value="Thiolase-like"/>
</dbReference>
<dbReference type="PANTHER" id="PTHR43074:SF1">
    <property type="entry name" value="BETA-KETOACYL SYNTHASE FAMILY PROTEIN-RELATED"/>
    <property type="match status" value="1"/>
</dbReference>
<accession>A0A9D1NLD0</accession>
<reference evidence="2" key="2">
    <citation type="journal article" date="2021" name="PeerJ">
        <title>Extensive microbial diversity within the chicken gut microbiome revealed by metagenomics and culture.</title>
        <authorList>
            <person name="Gilroy R."/>
            <person name="Ravi A."/>
            <person name="Getino M."/>
            <person name="Pursley I."/>
            <person name="Horton D.L."/>
            <person name="Alikhan N.F."/>
            <person name="Baker D."/>
            <person name="Gharbi K."/>
            <person name="Hall N."/>
            <person name="Watson M."/>
            <person name="Adriaenssens E.M."/>
            <person name="Foster-Nyarko E."/>
            <person name="Jarju S."/>
            <person name="Secka A."/>
            <person name="Antonio M."/>
            <person name="Oren A."/>
            <person name="Chaudhuri R.R."/>
            <person name="La Ragione R."/>
            <person name="Hildebrand F."/>
            <person name="Pallen M.J."/>
        </authorList>
    </citation>
    <scope>NUCLEOTIDE SEQUENCE</scope>
    <source>
        <strain evidence="2">35461</strain>
    </source>
</reference>